<comment type="caution">
    <text evidence="5">Lacks conserved residue(s) required for the propagation of feature annotation.</text>
</comment>
<dbReference type="OrthoDB" id="160294at2759"/>
<evidence type="ECO:0000259" key="9">
    <source>
        <dbReference type="PROSITE" id="PS51233"/>
    </source>
</evidence>
<keyword evidence="4" id="KW-0325">Glycoprotein</keyword>
<keyword evidence="3" id="KW-1015">Disulfide bond</keyword>
<dbReference type="Gene3D" id="1.25.10.20">
    <property type="entry name" value="Vitellinogen, superhelical"/>
    <property type="match status" value="1"/>
</dbReference>
<dbReference type="GO" id="GO:0045735">
    <property type="term" value="F:nutrient reservoir activity"/>
    <property type="evidence" value="ECO:0007669"/>
    <property type="project" value="UniProtKB-KW"/>
</dbReference>
<dbReference type="Pfam" id="PF01347">
    <property type="entry name" value="Vitellogenin_N"/>
    <property type="match status" value="1"/>
</dbReference>
<dbReference type="PANTHER" id="PTHR23345:SF15">
    <property type="entry name" value="VITELLOGENIN 1-RELATED"/>
    <property type="match status" value="1"/>
</dbReference>
<evidence type="ECO:0000256" key="1">
    <source>
        <dbReference type="ARBA" id="ARBA00022729"/>
    </source>
</evidence>
<dbReference type="Pfam" id="PF00094">
    <property type="entry name" value="VWD"/>
    <property type="match status" value="1"/>
</dbReference>
<dbReference type="InterPro" id="IPR011030">
    <property type="entry name" value="Lipovitellin_superhlx_dom"/>
</dbReference>
<feature type="signal peptide" evidence="7">
    <location>
        <begin position="1"/>
        <end position="16"/>
    </location>
</feature>
<dbReference type="Gene3D" id="2.30.230.10">
    <property type="entry name" value="Lipovitellin, beta-sheet shell regions, chain A"/>
    <property type="match status" value="1"/>
</dbReference>
<keyword evidence="1 7" id="KW-0732">Signal</keyword>
<organism evidence="10 11">
    <name type="scientific">Psylliodes chrysocephalus</name>
    <dbReference type="NCBI Taxonomy" id="3402493"/>
    <lineage>
        <taxon>Eukaryota</taxon>
        <taxon>Metazoa</taxon>
        <taxon>Ecdysozoa</taxon>
        <taxon>Arthropoda</taxon>
        <taxon>Hexapoda</taxon>
        <taxon>Insecta</taxon>
        <taxon>Pterygota</taxon>
        <taxon>Neoptera</taxon>
        <taxon>Endopterygota</taxon>
        <taxon>Coleoptera</taxon>
        <taxon>Polyphaga</taxon>
        <taxon>Cucujiformia</taxon>
        <taxon>Chrysomeloidea</taxon>
        <taxon>Chrysomelidae</taxon>
        <taxon>Galerucinae</taxon>
        <taxon>Alticini</taxon>
        <taxon>Psylliodes</taxon>
    </lineage>
</organism>
<evidence type="ECO:0008006" key="12">
    <source>
        <dbReference type="Google" id="ProtNLM"/>
    </source>
</evidence>
<dbReference type="PANTHER" id="PTHR23345">
    <property type="entry name" value="VITELLOGENIN-RELATED"/>
    <property type="match status" value="1"/>
</dbReference>
<dbReference type="SUPFAM" id="SSF56968">
    <property type="entry name" value="Lipovitellin-phosvitin complex, beta-sheet shell regions"/>
    <property type="match status" value="2"/>
</dbReference>
<accession>A0A9P0GB72</accession>
<sequence length="1793" mass="206012">MWSPIVLCFLVGFAFAANNPGWKEGAEYVYKIQGRSLVSHKEISNQQAGFLFRLTLRIQPQSDGKLRAQITRPEYDEIHSDLPEWNAHIPEDQLSWKPLKMSGKPFEVEMKGSRIVGLFVSKKTPVWEVNMIKSCMSQFQINTNGANLIENRLNTLPENGDFDNDAVFMTMEDTITGNTETMYQIRPLSDHLVQADFKEAQYLDAAEHGNVIEVIKNKNYANNVELPAYSFGFEGLQWGKPATNQMGEFFVRESTSRAILTGTLEHFVIRKSSTVNQIFVSPTMSDQKSSVAASFVNATLEKVTSQDEKIAEVPQPIHLQTLVYSYEDSFAQTNEIHARSTYQYRQEDNENEDYENTRTNWIRSPRSLRRYENENQNDNQNQKHGYKQELSELKEAPESPLLPFTMGYEGMSIKNKINVVQEVQKLAKEIGKRMQEEAKDHHEELLDMFTTMVSLVRIMDVEEVQQAAKDLYSNSKDGLACAIWVAFRDAVAQSGTGPALLVIKEWIETDKIEGEESSQVVSTMIPNVRQPTVQYFRTLFELVKQPKVEQQWPLNDTILMAFTDLIRRVYVDEHALKNNFPVKSFVPFRTDEGEQFIKEEVFRYFEQKLNEAIERSETHKIHALITSIGNTGSYYVLPIFEPFLEGKKQASQFQRVLMIMAMKKLGDNHRDTANKVLFRIYQNRAEAREVRIATVYQIMRTVPSTEMLKAMARYTIVDPDNYVNAAVKSSIENAAKLERPDFIEFRRAAQAAKPYLTEQLFGLHYGANYLRNFFIEELEKTYKQTIQTFGSDESMVPKGIYYSLREQMAGIQYRIATVQFYISRVDDLLQVTREQTAKFQRQQKQQREHSQEQEQNQWSSQNIAKLLNLQPEDKEQLEGFLSIELGNYQKMFAFDNRTVQDFSEVVREWEEKLKTEKEVSYFKLTTREIALSFPTETGVPFLFTYDVPTFMKAQGKVSAKVQPQLSQDGEIQTPEQIELNADMGITVSSKVQSRLSVTAPFNHKQYFAGFDKHLQVNVPARVQVQVDVKKMNAEIEIELKPTKEHTLLHYLTRPYTSKVDVTNFEPMTAQGETKLIKQDDLQAFESTVGKKPTGFAFRVELVHSRQFLDALRLGRILNQQQNIFDSLRSIWDDNSIQYGKFNVAYRPQESSARKVILRLSYDQQYKSQPESGSSSEWILNENAEPSQRQQELMKKIAADIKNVQVVSLDSSLEFEGDQKVKYILTGAVAKSNVDPKSRVMISYKRSSNGTPKPHEVHVVAKSFIPNTNALDFEYTLQNEPMAETEIKIKFGNSHEALSKIDAQLKYRRSAERKQYLKELPMHKQCKEEARAGNKQLPACLNMTMIANLLDSVDLKAHHENLKPELLETLQRYFKTLQVLAQPGLKIINKDTSLAENEIKMQARFHPDLQAVNITVKSQKQESRFNNIEVDEISQQIFVVHPVFHAYQRLSRHILAPMDNYRASCVVDKTHINTFSNLTYPADISKHWTVMLQYISGNSERHQQSIQEQLKSQLDNYVVLVRESPEAANKKDIKIVVSAPETDYKVVEIELTPSQGSNEFKAKVTVDGQEVKVSEKESHDIKGRFIQIYSLANGEVKVEIQRGFYVIYDGSRARISTDGGKLMNSIVGICGQFTEHKADELTTSQACVARDFEEFVKSYEVEGQQGKQIRDIFHGKTNKCVEKDIPLYVEVVVGRDYRSQKQGEQSNTCTYFQTKYVEQNGQTCFSIRAQPACSSHCQPRKQTTKNVQVHCVKQDSNVAELWKREIDNQRTGPDFSTHKVHKSIQMNLPESCAQ</sequence>
<feature type="domain" description="Vitellogenin" evidence="8">
    <location>
        <begin position="22"/>
        <end position="800"/>
    </location>
</feature>
<gene>
    <name evidence="10" type="ORF">PSYICH_LOCUS4678</name>
</gene>
<dbReference type="InterPro" id="IPR015819">
    <property type="entry name" value="Lipid_transp_b-sht_shell"/>
</dbReference>
<evidence type="ECO:0000256" key="3">
    <source>
        <dbReference type="ARBA" id="ARBA00023157"/>
    </source>
</evidence>
<proteinExistence type="predicted"/>
<dbReference type="PROSITE" id="PS51233">
    <property type="entry name" value="VWFD"/>
    <property type="match status" value="1"/>
</dbReference>
<dbReference type="FunFam" id="1.25.10.20:FF:000003">
    <property type="entry name" value="Vitellogenin C"/>
    <property type="match status" value="1"/>
</dbReference>
<evidence type="ECO:0000256" key="7">
    <source>
        <dbReference type="SAM" id="SignalP"/>
    </source>
</evidence>
<dbReference type="InterPro" id="IPR001747">
    <property type="entry name" value="Vitellogenin_N"/>
</dbReference>
<evidence type="ECO:0000256" key="5">
    <source>
        <dbReference type="PROSITE-ProRule" id="PRU00557"/>
    </source>
</evidence>
<dbReference type="EMBL" id="OV651826">
    <property type="protein sequence ID" value="CAH1103550.1"/>
    <property type="molecule type" value="Genomic_DNA"/>
</dbReference>
<evidence type="ECO:0000256" key="6">
    <source>
        <dbReference type="SAM" id="MobiDB-lite"/>
    </source>
</evidence>
<dbReference type="InterPro" id="IPR015816">
    <property type="entry name" value="Vitellinogen_b-sht_N"/>
</dbReference>
<dbReference type="GO" id="GO:0005319">
    <property type="term" value="F:lipid transporter activity"/>
    <property type="evidence" value="ECO:0007669"/>
    <property type="project" value="InterPro"/>
</dbReference>
<dbReference type="InterPro" id="IPR001846">
    <property type="entry name" value="VWF_type-D"/>
</dbReference>
<evidence type="ECO:0000256" key="4">
    <source>
        <dbReference type="ARBA" id="ARBA00023180"/>
    </source>
</evidence>
<feature type="domain" description="VWFD" evidence="9">
    <location>
        <begin position="1462"/>
        <end position="1667"/>
    </location>
</feature>
<dbReference type="Pfam" id="PF09172">
    <property type="entry name" value="Vit_open_b-sht"/>
    <property type="match status" value="1"/>
</dbReference>
<dbReference type="Proteomes" id="UP001153636">
    <property type="component" value="Chromosome 14"/>
</dbReference>
<dbReference type="PROSITE" id="PS51211">
    <property type="entry name" value="VITELLOGENIN"/>
    <property type="match status" value="1"/>
</dbReference>
<evidence type="ECO:0000256" key="2">
    <source>
        <dbReference type="ARBA" id="ARBA00022761"/>
    </source>
</evidence>
<name>A0A9P0GB72_9CUCU</name>
<feature type="region of interest" description="Disordered" evidence="6">
    <location>
        <begin position="341"/>
        <end position="367"/>
    </location>
</feature>
<dbReference type="SMART" id="SM00216">
    <property type="entry name" value="VWD"/>
    <property type="match status" value="1"/>
</dbReference>
<dbReference type="InterPro" id="IPR015255">
    <property type="entry name" value="Vitellinogen_open_b-sht"/>
</dbReference>
<evidence type="ECO:0000313" key="10">
    <source>
        <dbReference type="EMBL" id="CAH1103550.1"/>
    </source>
</evidence>
<reference evidence="10" key="1">
    <citation type="submission" date="2022-01" db="EMBL/GenBank/DDBJ databases">
        <authorList>
            <person name="King R."/>
        </authorList>
    </citation>
    <scope>NUCLEOTIDE SEQUENCE</scope>
</reference>
<dbReference type="InterPro" id="IPR050733">
    <property type="entry name" value="Vitellogenin/Apolipophorin"/>
</dbReference>
<keyword evidence="11" id="KW-1185">Reference proteome</keyword>
<evidence type="ECO:0000313" key="11">
    <source>
        <dbReference type="Proteomes" id="UP001153636"/>
    </source>
</evidence>
<dbReference type="SMART" id="SM00638">
    <property type="entry name" value="LPD_N"/>
    <property type="match status" value="1"/>
</dbReference>
<evidence type="ECO:0000259" key="8">
    <source>
        <dbReference type="PROSITE" id="PS51211"/>
    </source>
</evidence>
<protein>
    <recommendedName>
        <fullName evidence="12">Vitellogenin</fullName>
    </recommendedName>
</protein>
<keyword evidence="2" id="KW-0758">Storage protein</keyword>
<dbReference type="SUPFAM" id="SSF48431">
    <property type="entry name" value="Lipovitellin-phosvitin complex, superhelical domain"/>
    <property type="match status" value="1"/>
</dbReference>
<dbReference type="SMART" id="SM01169">
    <property type="entry name" value="DUF1943"/>
    <property type="match status" value="1"/>
</dbReference>
<feature type="chain" id="PRO_5040159868" description="Vitellogenin" evidence="7">
    <location>
        <begin position="17"/>
        <end position="1793"/>
    </location>
</feature>
<dbReference type="Gene3D" id="2.20.80.10">
    <property type="entry name" value="Lipovitellin-phosvitin complex, chain A, domain 4"/>
    <property type="match status" value="1"/>
</dbReference>